<dbReference type="Proteomes" id="UP000249061">
    <property type="component" value="Unassembled WGS sequence"/>
</dbReference>
<name>A0A2W5SLC0_9BACT</name>
<evidence type="ECO:0000313" key="2">
    <source>
        <dbReference type="EMBL" id="PZR02577.1"/>
    </source>
</evidence>
<reference evidence="2 3" key="1">
    <citation type="submission" date="2017-08" db="EMBL/GenBank/DDBJ databases">
        <title>Infants hospitalized years apart are colonized by the same room-sourced microbial strains.</title>
        <authorList>
            <person name="Brooks B."/>
            <person name="Olm M.R."/>
            <person name="Firek B.A."/>
            <person name="Baker R."/>
            <person name="Thomas B.C."/>
            <person name="Morowitz M.J."/>
            <person name="Banfield J.F."/>
        </authorList>
    </citation>
    <scope>NUCLEOTIDE SEQUENCE [LARGE SCALE GENOMIC DNA]</scope>
    <source>
        <strain evidence="2">S2_003_000_R2_14</strain>
    </source>
</reference>
<evidence type="ECO:0000313" key="3">
    <source>
        <dbReference type="Proteomes" id="UP000249061"/>
    </source>
</evidence>
<gene>
    <name evidence="2" type="ORF">DI536_36925</name>
</gene>
<dbReference type="EMBL" id="QFQP01000190">
    <property type="protein sequence ID" value="PZR02577.1"/>
    <property type="molecule type" value="Genomic_DNA"/>
</dbReference>
<dbReference type="AlphaFoldDB" id="A0A2W5SLC0"/>
<keyword evidence="1" id="KW-0812">Transmembrane</keyword>
<feature type="transmembrane region" description="Helical" evidence="1">
    <location>
        <begin position="21"/>
        <end position="41"/>
    </location>
</feature>
<accession>A0A2W5SLC0</accession>
<sequence>MNRVPIDRPASTMSGKRTVSARILISAGAALLILLAAWTGATHPAAEVPRSSVVAVSLVNIAPQDEAQPQLVSPTLETLAGVATCILGALCGLALAFLAKGLLRERPPRELQTRPEEPSYLRQVPVARTPVLTLAQLSLSRT</sequence>
<protein>
    <submittedName>
        <fullName evidence="2">Uncharacterized protein</fullName>
    </submittedName>
</protein>
<organism evidence="2 3">
    <name type="scientific">Archangium gephyra</name>
    <dbReference type="NCBI Taxonomy" id="48"/>
    <lineage>
        <taxon>Bacteria</taxon>
        <taxon>Pseudomonadati</taxon>
        <taxon>Myxococcota</taxon>
        <taxon>Myxococcia</taxon>
        <taxon>Myxococcales</taxon>
        <taxon>Cystobacterineae</taxon>
        <taxon>Archangiaceae</taxon>
        <taxon>Archangium</taxon>
    </lineage>
</organism>
<comment type="caution">
    <text evidence="2">The sequence shown here is derived from an EMBL/GenBank/DDBJ whole genome shotgun (WGS) entry which is preliminary data.</text>
</comment>
<feature type="transmembrane region" description="Helical" evidence="1">
    <location>
        <begin position="79"/>
        <end position="99"/>
    </location>
</feature>
<keyword evidence="1" id="KW-0472">Membrane</keyword>
<keyword evidence="1" id="KW-1133">Transmembrane helix</keyword>
<evidence type="ECO:0000256" key="1">
    <source>
        <dbReference type="SAM" id="Phobius"/>
    </source>
</evidence>
<proteinExistence type="predicted"/>